<name>A0A401ILT4_APHSA</name>
<dbReference type="EMBL" id="BDQK01000016">
    <property type="protein sequence ID" value="GBF82212.1"/>
    <property type="molecule type" value="Genomic_DNA"/>
</dbReference>
<gene>
    <name evidence="1" type="ORF">AsFPU1_3640</name>
</gene>
<dbReference type="AlphaFoldDB" id="A0A401ILT4"/>
<evidence type="ECO:0000313" key="2">
    <source>
        <dbReference type="Proteomes" id="UP000287247"/>
    </source>
</evidence>
<accession>A0A401ILT4</accession>
<organism evidence="1 2">
    <name type="scientific">Aphanothece sacrum FPU1</name>
    <dbReference type="NCBI Taxonomy" id="1920663"/>
    <lineage>
        <taxon>Bacteria</taxon>
        <taxon>Bacillati</taxon>
        <taxon>Cyanobacteriota</taxon>
        <taxon>Cyanophyceae</taxon>
        <taxon>Oscillatoriophycideae</taxon>
        <taxon>Chroococcales</taxon>
        <taxon>Aphanothecaceae</taxon>
        <taxon>Aphanothece</taxon>
    </lineage>
</organism>
<dbReference type="Proteomes" id="UP000287247">
    <property type="component" value="Unassembled WGS sequence"/>
</dbReference>
<reference evidence="2" key="1">
    <citation type="submission" date="2017-05" db="EMBL/GenBank/DDBJ databases">
        <title>Physiological properties and genetic analysis related to exopolysaccharide production of fresh-water unicellular cyanobacterium Aphanothece sacrum, Suizenji Nori, that has been cultured as a food source in Japan.</title>
        <authorList>
            <person name="Kanesaki Y."/>
            <person name="Yoshikawa S."/>
            <person name="Ohki K."/>
        </authorList>
    </citation>
    <scope>NUCLEOTIDE SEQUENCE [LARGE SCALE GENOMIC DNA]</scope>
    <source>
        <strain evidence="2">FPU1</strain>
    </source>
</reference>
<protein>
    <submittedName>
        <fullName evidence="1">LysR family transcriptional regulator</fullName>
    </submittedName>
</protein>
<sequence>MDIMGEGCASAEILTKEAVIPNAIALQIKTLLVKLGLIIFFEPYTVDLTIKYRSKINYIVGASFDIVVMVE</sequence>
<proteinExistence type="predicted"/>
<comment type="caution">
    <text evidence="1">The sequence shown here is derived from an EMBL/GenBank/DDBJ whole genome shotgun (WGS) entry which is preliminary data.</text>
</comment>
<evidence type="ECO:0000313" key="1">
    <source>
        <dbReference type="EMBL" id="GBF82212.1"/>
    </source>
</evidence>
<keyword evidence="2" id="KW-1185">Reference proteome</keyword>